<reference evidence="3 4" key="1">
    <citation type="submission" date="2020-08" db="EMBL/GenBank/DDBJ databases">
        <title>Functional genomics of gut bacteria from endangered species of beetles.</title>
        <authorList>
            <person name="Carlos-Shanley C."/>
        </authorList>
    </citation>
    <scope>NUCLEOTIDE SEQUENCE [LARGE SCALE GENOMIC DNA]</scope>
    <source>
        <strain evidence="3 4">S00198</strain>
    </source>
</reference>
<dbReference type="GO" id="GO:0071978">
    <property type="term" value="P:bacterial-type flagellum-dependent swarming motility"/>
    <property type="evidence" value="ECO:0007669"/>
    <property type="project" value="TreeGrafter"/>
</dbReference>
<evidence type="ECO:0000313" key="3">
    <source>
        <dbReference type="EMBL" id="MBB6562901.1"/>
    </source>
</evidence>
<dbReference type="Proteomes" id="UP000575083">
    <property type="component" value="Unassembled WGS sequence"/>
</dbReference>
<dbReference type="InterPro" id="IPR001543">
    <property type="entry name" value="FliN-like_C"/>
</dbReference>
<proteinExistence type="inferred from homology"/>
<organism evidence="3 4">
    <name type="scientific">Acidovorax soli</name>
    <dbReference type="NCBI Taxonomy" id="592050"/>
    <lineage>
        <taxon>Bacteria</taxon>
        <taxon>Pseudomonadati</taxon>
        <taxon>Pseudomonadota</taxon>
        <taxon>Betaproteobacteria</taxon>
        <taxon>Burkholderiales</taxon>
        <taxon>Comamonadaceae</taxon>
        <taxon>Acidovorax</taxon>
    </lineage>
</organism>
<dbReference type="InterPro" id="IPR001172">
    <property type="entry name" value="FliN_T3SS_HrcQb"/>
</dbReference>
<name>A0A7X0PJ94_9BURK</name>
<dbReference type="PANTHER" id="PTHR30034">
    <property type="entry name" value="FLAGELLAR MOTOR SWITCH PROTEIN FLIM"/>
    <property type="match status" value="1"/>
</dbReference>
<dbReference type="GO" id="GO:0003774">
    <property type="term" value="F:cytoskeletal motor activity"/>
    <property type="evidence" value="ECO:0007669"/>
    <property type="project" value="InterPro"/>
</dbReference>
<dbReference type="InterPro" id="IPR036429">
    <property type="entry name" value="SpoA-like_sf"/>
</dbReference>
<dbReference type="Gene3D" id="2.30.330.10">
    <property type="entry name" value="SpoA-like"/>
    <property type="match status" value="1"/>
</dbReference>
<dbReference type="GO" id="GO:0030254">
    <property type="term" value="P:protein secretion by the type III secretion system"/>
    <property type="evidence" value="ECO:0007669"/>
    <property type="project" value="InterPro"/>
</dbReference>
<comment type="caution">
    <text evidence="3">The sequence shown here is derived from an EMBL/GenBank/DDBJ whole genome shotgun (WGS) entry which is preliminary data.</text>
</comment>
<dbReference type="InterPro" id="IPR013385">
    <property type="entry name" value="T3SS_SpaO/YscQ/SpaO"/>
</dbReference>
<accession>A0A7X0PJ94</accession>
<dbReference type="AlphaFoldDB" id="A0A7X0PJ94"/>
<gene>
    <name evidence="3" type="ORF">HNP48_005618</name>
</gene>
<dbReference type="NCBIfam" id="TIGR02551">
    <property type="entry name" value="SpaO_YscQ"/>
    <property type="match status" value="1"/>
</dbReference>
<dbReference type="GO" id="GO:0050918">
    <property type="term" value="P:positive chemotaxis"/>
    <property type="evidence" value="ECO:0007669"/>
    <property type="project" value="TreeGrafter"/>
</dbReference>
<dbReference type="PRINTS" id="PR00956">
    <property type="entry name" value="FLGMOTORFLIN"/>
</dbReference>
<dbReference type="GO" id="GO:0009425">
    <property type="term" value="C:bacterial-type flagellum basal body"/>
    <property type="evidence" value="ECO:0007669"/>
    <property type="project" value="InterPro"/>
</dbReference>
<protein>
    <submittedName>
        <fullName evidence="3">Type III secretion protein Q</fullName>
    </submittedName>
</protein>
<evidence type="ECO:0000259" key="2">
    <source>
        <dbReference type="Pfam" id="PF01052"/>
    </source>
</evidence>
<dbReference type="PANTHER" id="PTHR30034:SF6">
    <property type="entry name" value="YOP PROTEINS TRANSLOCATION PROTEIN Q"/>
    <property type="match status" value="1"/>
</dbReference>
<feature type="domain" description="Flagellar motor switch protein FliN-like C-terminal" evidence="2">
    <location>
        <begin position="288"/>
        <end position="355"/>
    </location>
</feature>
<evidence type="ECO:0000256" key="1">
    <source>
        <dbReference type="ARBA" id="ARBA00009226"/>
    </source>
</evidence>
<keyword evidence="4" id="KW-1185">Reference proteome</keyword>
<dbReference type="RefSeq" id="WP_184863357.1">
    <property type="nucleotide sequence ID" value="NZ_JACHLK010000015.1"/>
</dbReference>
<comment type="similarity">
    <text evidence="1">Belongs to the FliN/MopA/SpaO family.</text>
</comment>
<dbReference type="Pfam" id="PF01052">
    <property type="entry name" value="FliMN_C"/>
    <property type="match status" value="1"/>
</dbReference>
<sequence>MSALPASATPLQPPRLSRNEAQACTTIAQRAAGLPLRLGTAAWQARLVPTTTATPIPAPSSTLRFEWAGAQFTLRVPALAIEQVLAASLGSAALPTVPDEVAQALMEASLADLLAALQTLGRGTAQLVDWTAGDASATALPPHAFDLVLRAEAGPEAIAASLHADGLGLLLLAGLVARRPPVPGPVQDQAPLALRAEFGFCRITLEEVAGLAAGDVVLVDSCFLGAQGSLWLNAAGQAGLHVSYSQAPAPADGGAPAAPSFTVLHPWTDTMPAVSSADQAPTGGAAALDALPVRLSFDLGDVALTVAQLRALQPGQALDLGHPLAGAVRIRANGALVGEGDLIEIDGQLGVSIRHLFGNGAAR</sequence>
<dbReference type="EMBL" id="JACHLK010000015">
    <property type="protein sequence ID" value="MBB6562901.1"/>
    <property type="molecule type" value="Genomic_DNA"/>
</dbReference>
<evidence type="ECO:0000313" key="4">
    <source>
        <dbReference type="Proteomes" id="UP000575083"/>
    </source>
</evidence>
<dbReference type="SUPFAM" id="SSF101801">
    <property type="entry name" value="Surface presentation of antigens (SPOA)"/>
    <property type="match status" value="1"/>
</dbReference>